<keyword evidence="3 5" id="KW-0732">Signal</keyword>
<feature type="domain" description="Leucine-binding protein" evidence="6">
    <location>
        <begin position="30"/>
        <end position="365"/>
    </location>
</feature>
<dbReference type="RefSeq" id="WP_184485511.1">
    <property type="nucleotide sequence ID" value="NZ_JAAEDJ010000032.1"/>
</dbReference>
<evidence type="ECO:0000256" key="4">
    <source>
        <dbReference type="ARBA" id="ARBA00022970"/>
    </source>
</evidence>
<gene>
    <name evidence="7" type="ORF">FHS88_002716</name>
</gene>
<dbReference type="PANTHER" id="PTHR47151:SF2">
    <property type="entry name" value="AMINO ACID BINDING PROTEIN"/>
    <property type="match status" value="1"/>
</dbReference>
<dbReference type="AlphaFoldDB" id="A0A840Y3K8"/>
<dbReference type="PANTHER" id="PTHR47151">
    <property type="entry name" value="LEU/ILE/VAL-BINDING ABC TRANSPORTER SUBUNIT"/>
    <property type="match status" value="1"/>
</dbReference>
<evidence type="ECO:0000256" key="2">
    <source>
        <dbReference type="ARBA" id="ARBA00022448"/>
    </source>
</evidence>
<dbReference type="Gene3D" id="3.40.50.2300">
    <property type="match status" value="2"/>
</dbReference>
<evidence type="ECO:0000256" key="1">
    <source>
        <dbReference type="ARBA" id="ARBA00010062"/>
    </source>
</evidence>
<dbReference type="PRINTS" id="PR00337">
    <property type="entry name" value="LEUILEVALBP"/>
</dbReference>
<dbReference type="EMBL" id="JACIJE010000007">
    <property type="protein sequence ID" value="MBB5690581.1"/>
    <property type="molecule type" value="Genomic_DNA"/>
</dbReference>
<dbReference type="Proteomes" id="UP000562254">
    <property type="component" value="Unassembled WGS sequence"/>
</dbReference>
<proteinExistence type="inferred from homology"/>
<comment type="similarity">
    <text evidence="1">Belongs to the leucine-binding protein family.</text>
</comment>
<keyword evidence="2" id="KW-0813">Transport</keyword>
<evidence type="ECO:0000313" key="7">
    <source>
        <dbReference type="EMBL" id="MBB5690581.1"/>
    </source>
</evidence>
<evidence type="ECO:0000256" key="5">
    <source>
        <dbReference type="SAM" id="SignalP"/>
    </source>
</evidence>
<comment type="caution">
    <text evidence="7">The sequence shown here is derived from an EMBL/GenBank/DDBJ whole genome shotgun (WGS) entry which is preliminary data.</text>
</comment>
<dbReference type="SUPFAM" id="SSF53822">
    <property type="entry name" value="Periplasmic binding protein-like I"/>
    <property type="match status" value="1"/>
</dbReference>
<dbReference type="InterPro" id="IPR028082">
    <property type="entry name" value="Peripla_BP_I"/>
</dbReference>
<evidence type="ECO:0000259" key="6">
    <source>
        <dbReference type="Pfam" id="PF13458"/>
    </source>
</evidence>
<feature type="chain" id="PRO_5033016616" evidence="5">
    <location>
        <begin position="25"/>
        <end position="373"/>
    </location>
</feature>
<keyword evidence="4" id="KW-0029">Amino-acid transport</keyword>
<organism evidence="7 8">
    <name type="scientific">Neoroseomonas alkaliterrae</name>
    <dbReference type="NCBI Taxonomy" id="1452450"/>
    <lineage>
        <taxon>Bacteria</taxon>
        <taxon>Pseudomonadati</taxon>
        <taxon>Pseudomonadota</taxon>
        <taxon>Alphaproteobacteria</taxon>
        <taxon>Acetobacterales</taxon>
        <taxon>Acetobacteraceae</taxon>
        <taxon>Neoroseomonas</taxon>
    </lineage>
</organism>
<evidence type="ECO:0000313" key="8">
    <source>
        <dbReference type="Proteomes" id="UP000562254"/>
    </source>
</evidence>
<evidence type="ECO:0000256" key="3">
    <source>
        <dbReference type="ARBA" id="ARBA00022729"/>
    </source>
</evidence>
<feature type="signal peptide" evidence="5">
    <location>
        <begin position="1"/>
        <end position="24"/>
    </location>
</feature>
<dbReference type="GO" id="GO:0006865">
    <property type="term" value="P:amino acid transport"/>
    <property type="evidence" value="ECO:0007669"/>
    <property type="project" value="UniProtKB-KW"/>
</dbReference>
<dbReference type="InterPro" id="IPR000709">
    <property type="entry name" value="Leu_Ile_Val-bd"/>
</dbReference>
<accession>A0A840Y3K8</accession>
<dbReference type="Pfam" id="PF13458">
    <property type="entry name" value="Peripla_BP_6"/>
    <property type="match status" value="1"/>
</dbReference>
<protein>
    <submittedName>
        <fullName evidence="7">Branched-chain amino acid transport system substrate-binding protein</fullName>
    </submittedName>
</protein>
<keyword evidence="8" id="KW-1185">Reference proteome</keyword>
<dbReference type="InterPro" id="IPR028081">
    <property type="entry name" value="Leu-bd"/>
</dbReference>
<name>A0A840Y3K8_9PROT</name>
<sequence length="373" mass="40054">MKTTRRLILGAGLGSLALGRGALAQGAAGPIRIATAGPMTGQYAAFGTQMREGANQAVTDINAAGGVLGRQLALEIGDDACDPRQAVSVANQLAGRRVAFVAGHFCSGSSIPARDVYAEEGVLQISPASTNPRFTDEGKWNTFRVCGRDDQQGQVAGRHILQNFRNRRVAILHDNSAYGKGLADETKKAMNAGGMQEVMYAAYTPGERDYNALVSRMKAANIDVIYLGGYHTEGGLIIRQAREQGMNVTLIGGDALVTNEFWQIAGPAGEGTLMTFSSDPRRRPSAAEVVARFRARNVDPEGYVLYTYAAIQIFAEAARRTNTVDARRLAAALKAQGPWQTVLGPISFDQKGDVTVPDYVFYIWRNGSYAEIS</sequence>
<dbReference type="CDD" id="cd06342">
    <property type="entry name" value="PBP1_ABC_LIVBP-like"/>
    <property type="match status" value="1"/>
</dbReference>
<reference evidence="7 8" key="1">
    <citation type="submission" date="2020-08" db="EMBL/GenBank/DDBJ databases">
        <title>Genomic Encyclopedia of Type Strains, Phase IV (KMG-IV): sequencing the most valuable type-strain genomes for metagenomic binning, comparative biology and taxonomic classification.</title>
        <authorList>
            <person name="Goeker M."/>
        </authorList>
    </citation>
    <scope>NUCLEOTIDE SEQUENCE [LARGE SCALE GENOMIC DNA]</scope>
    <source>
        <strain evidence="7 8">DSM 25895</strain>
    </source>
</reference>